<organism evidence="2 3">
    <name type="scientific">Mesorhizobium hungaricum</name>
    <dbReference type="NCBI Taxonomy" id="1566387"/>
    <lineage>
        <taxon>Bacteria</taxon>
        <taxon>Pseudomonadati</taxon>
        <taxon>Pseudomonadota</taxon>
        <taxon>Alphaproteobacteria</taxon>
        <taxon>Hyphomicrobiales</taxon>
        <taxon>Phyllobacteriaceae</taxon>
        <taxon>Mesorhizobium</taxon>
    </lineage>
</organism>
<accession>A0A1C2DDC9</accession>
<dbReference type="Proteomes" id="UP000094412">
    <property type="component" value="Unassembled WGS sequence"/>
</dbReference>
<proteinExistence type="predicted"/>
<evidence type="ECO:0000256" key="1">
    <source>
        <dbReference type="SAM" id="SignalP"/>
    </source>
</evidence>
<keyword evidence="3" id="KW-1185">Reference proteome</keyword>
<reference evidence="2 3" key="1">
    <citation type="submission" date="2016-08" db="EMBL/GenBank/DDBJ databases">
        <title>Whole genome sequence of Mesorhizobium sp. strain UASWS1009 isolated from industrial sewage.</title>
        <authorList>
            <person name="Crovadore J."/>
            <person name="Calmin G."/>
            <person name="Chablais R."/>
            <person name="Cochard B."/>
            <person name="Lefort F."/>
        </authorList>
    </citation>
    <scope>NUCLEOTIDE SEQUENCE [LARGE SCALE GENOMIC DNA]</scope>
    <source>
        <strain evidence="2 3">UASWS1009</strain>
    </source>
</reference>
<sequence length="131" mass="14564">MISKCLYGPLALLCALPGAVSAQSMSPMRGEIMSFSNVFAVRVYPANPYKQRIKISVRVYDQDFYPVKDARVSPSEFMLGGDASRPVLVVVPFNGTSERKVRICTESIPFPNDQTQIRAQICGKFLGQRRS</sequence>
<keyword evidence="1" id="KW-0732">Signal</keyword>
<feature type="signal peptide" evidence="1">
    <location>
        <begin position="1"/>
        <end position="22"/>
    </location>
</feature>
<comment type="caution">
    <text evidence="2">The sequence shown here is derived from an EMBL/GenBank/DDBJ whole genome shotgun (WGS) entry which is preliminary data.</text>
</comment>
<dbReference type="RefSeq" id="WP_024924168.1">
    <property type="nucleotide sequence ID" value="NZ_MDEO01000036.1"/>
</dbReference>
<feature type="chain" id="PRO_5008659267" evidence="1">
    <location>
        <begin position="23"/>
        <end position="131"/>
    </location>
</feature>
<evidence type="ECO:0000313" key="3">
    <source>
        <dbReference type="Proteomes" id="UP000094412"/>
    </source>
</evidence>
<protein>
    <submittedName>
        <fullName evidence="2">Uncharacterized protein</fullName>
    </submittedName>
</protein>
<dbReference type="AlphaFoldDB" id="A0A1C2DDC9"/>
<evidence type="ECO:0000313" key="2">
    <source>
        <dbReference type="EMBL" id="OCX12764.1"/>
    </source>
</evidence>
<dbReference type="OrthoDB" id="7906998at2"/>
<name>A0A1C2DDC9_9HYPH</name>
<dbReference type="STRING" id="1566387.QV13_24540"/>
<gene>
    <name evidence="2" type="ORF">QV13_24540</name>
</gene>
<dbReference type="EMBL" id="MDEO01000036">
    <property type="protein sequence ID" value="OCX12764.1"/>
    <property type="molecule type" value="Genomic_DNA"/>
</dbReference>